<comment type="caution">
    <text evidence="3">The sequence shown here is derived from an EMBL/GenBank/DDBJ whole genome shotgun (WGS) entry which is preliminary data.</text>
</comment>
<dbReference type="InterPro" id="IPR051726">
    <property type="entry name" value="Chitin_Synth_Reg"/>
</dbReference>
<evidence type="ECO:0000256" key="1">
    <source>
        <dbReference type="ARBA" id="ARBA00022737"/>
    </source>
</evidence>
<organism evidence="3 4">
    <name type="scientific">Orbilia brochopaga</name>
    <dbReference type="NCBI Taxonomy" id="3140254"/>
    <lineage>
        <taxon>Eukaryota</taxon>
        <taxon>Fungi</taxon>
        <taxon>Dikarya</taxon>
        <taxon>Ascomycota</taxon>
        <taxon>Pezizomycotina</taxon>
        <taxon>Orbiliomycetes</taxon>
        <taxon>Orbiliales</taxon>
        <taxon>Orbiliaceae</taxon>
        <taxon>Orbilia</taxon>
    </lineage>
</organism>
<evidence type="ECO:0000256" key="2">
    <source>
        <dbReference type="SAM" id="MobiDB-lite"/>
    </source>
</evidence>
<dbReference type="PANTHER" id="PTHR46430">
    <property type="entry name" value="PROTEIN SKT5-RELATED"/>
    <property type="match status" value="1"/>
</dbReference>
<reference evidence="3 4" key="1">
    <citation type="submission" date="2019-10" db="EMBL/GenBank/DDBJ databases">
        <authorList>
            <person name="Palmer J.M."/>
        </authorList>
    </citation>
    <scope>NUCLEOTIDE SEQUENCE [LARGE SCALE GENOMIC DNA]</scope>
    <source>
        <strain evidence="3 4">TWF696</strain>
    </source>
</reference>
<protein>
    <recommendedName>
        <fullName evidence="5">HCP-like protein</fullName>
    </recommendedName>
</protein>
<dbReference type="PRINTS" id="PR01217">
    <property type="entry name" value="PRICHEXTENSN"/>
</dbReference>
<evidence type="ECO:0008006" key="5">
    <source>
        <dbReference type="Google" id="ProtNLM"/>
    </source>
</evidence>
<dbReference type="InterPro" id="IPR011990">
    <property type="entry name" value="TPR-like_helical_dom_sf"/>
</dbReference>
<feature type="region of interest" description="Disordered" evidence="2">
    <location>
        <begin position="480"/>
        <end position="499"/>
    </location>
</feature>
<evidence type="ECO:0000313" key="3">
    <source>
        <dbReference type="EMBL" id="KAK6347022.1"/>
    </source>
</evidence>
<sequence length="870" mass="93835">MSHASGPGSYGQQSHDSYGYDQSWGSAGGGYQDQPQNYHQPPLHHGGLDQSGLPVMPSMSATFIPGKDDDWTIPAPELISPAPQRIMPEVPTNIADSIGTMENRATAVEAPTRRDLFDEPSWTPFPKLQNPGPNIPPTDDEKERYLENSRLAVLASDDPDTQLAWAQDALNYVDTSLQYLARTSEDGRPQTPAVEYQLRTDALNIVNFLADQHHPKAEFMKGTWLEFGKLGFRVDRREAFRCYARAAERGYARAEYRMGMQYENSNEPMKAIKHYTQGAALNDSASNYRLGMMTLLGQHGQIQDYGHGIALVRQAAETADENAPQGAYVYGLMLARDLPGLSIPEQYLTLDLNLAKIMIEKAAFLGFAKAQVKMAQAYELCQLGCSFDPALSLHYNALASRQGESEADMAISKWFLCGHEGVFNKNEELAFRYAKQAAKTGLPTAEFAMGYFYEIGMQVPVDLAEARSWYKKAAAHGNKDAKGRLDGISRSNTLSRKDHERVALPRIRASRSVRQPNRPASAAVDMPNPVIPPAGTIAGQPHIPPINSGSVRPTTPGFINPATGAIQPFVTDSGPVPPQRTSSITPYPPSPTVAGRPGISGPGRPSTAMGTAGRPASAAPMQHAPLVRPQTAVPAGVLVPAGTYPIQGDRNRPVQRPASAFSARPGFATSQPLRPQAQGRGAPAGNIPYPGFEAPLPAPRVDNPKQTGPADKARRLTSTPQPLPVAGPAGPRPTPTPKPQSHTPAPGPAPVTHQYRPVSTITPVPYTQPSAQVKPSPPAQPQAQPPQAAPAASPPANAASSETPAPPKSPTLPTGTASGKKRFEDYEWLPQQQKEQECVSGIAIVTGTWQINSLTRHLRRLLCNHIVKPR</sequence>
<dbReference type="SMART" id="SM00671">
    <property type="entry name" value="SEL1"/>
    <property type="match status" value="7"/>
</dbReference>
<feature type="region of interest" description="Disordered" evidence="2">
    <location>
        <begin position="1"/>
        <end position="66"/>
    </location>
</feature>
<feature type="compositionally biased region" description="Low complexity" evidence="2">
    <location>
        <begin position="789"/>
        <end position="803"/>
    </location>
</feature>
<dbReference type="InterPro" id="IPR006597">
    <property type="entry name" value="Sel1-like"/>
</dbReference>
<feature type="compositionally biased region" description="Pro residues" evidence="2">
    <location>
        <begin position="775"/>
        <end position="788"/>
    </location>
</feature>
<dbReference type="PANTHER" id="PTHR46430:SF2">
    <property type="entry name" value="CHITIN SYNTHASE REGULATORY FACTOR 4"/>
    <property type="match status" value="1"/>
</dbReference>
<feature type="compositionally biased region" description="Low complexity" evidence="2">
    <location>
        <begin position="595"/>
        <end position="606"/>
    </location>
</feature>
<proteinExistence type="predicted"/>
<feature type="region of interest" description="Disordered" evidence="2">
    <location>
        <begin position="644"/>
        <end position="827"/>
    </location>
</feature>
<gene>
    <name evidence="3" type="ORF">TWF696_007108</name>
</gene>
<accession>A0AAV9UQW7</accession>
<dbReference type="EMBL" id="JAVHNQ010000005">
    <property type="protein sequence ID" value="KAK6347022.1"/>
    <property type="molecule type" value="Genomic_DNA"/>
</dbReference>
<name>A0AAV9UQW7_9PEZI</name>
<keyword evidence="4" id="KW-1185">Reference proteome</keyword>
<dbReference type="AlphaFoldDB" id="A0AAV9UQW7"/>
<dbReference type="Gene3D" id="1.25.40.10">
    <property type="entry name" value="Tetratricopeptide repeat domain"/>
    <property type="match status" value="2"/>
</dbReference>
<feature type="region of interest" description="Disordered" evidence="2">
    <location>
        <begin position="116"/>
        <end position="141"/>
    </location>
</feature>
<evidence type="ECO:0000313" key="4">
    <source>
        <dbReference type="Proteomes" id="UP001375240"/>
    </source>
</evidence>
<dbReference type="SUPFAM" id="SSF81901">
    <property type="entry name" value="HCP-like"/>
    <property type="match status" value="1"/>
</dbReference>
<dbReference type="Pfam" id="PF08238">
    <property type="entry name" value="Sel1"/>
    <property type="match status" value="5"/>
</dbReference>
<feature type="compositionally biased region" description="Pro residues" evidence="2">
    <location>
        <begin position="721"/>
        <end position="738"/>
    </location>
</feature>
<feature type="region of interest" description="Disordered" evidence="2">
    <location>
        <begin position="571"/>
        <end position="622"/>
    </location>
</feature>
<keyword evidence="1" id="KW-0677">Repeat</keyword>
<dbReference type="Proteomes" id="UP001375240">
    <property type="component" value="Unassembled WGS sequence"/>
</dbReference>
<feature type="compositionally biased region" description="Polar residues" evidence="2">
    <location>
        <begin position="757"/>
        <end position="767"/>
    </location>
</feature>